<feature type="domain" description="DUF8040" evidence="1">
    <location>
        <begin position="1"/>
        <end position="39"/>
    </location>
</feature>
<gene>
    <name evidence="2" type="ORF">LITE_LOCUS46819</name>
</gene>
<dbReference type="InterPro" id="IPR058353">
    <property type="entry name" value="DUF8040"/>
</dbReference>
<evidence type="ECO:0000313" key="3">
    <source>
        <dbReference type="Proteomes" id="UP001154282"/>
    </source>
</evidence>
<organism evidence="2 3">
    <name type="scientific">Linum tenue</name>
    <dbReference type="NCBI Taxonomy" id="586396"/>
    <lineage>
        <taxon>Eukaryota</taxon>
        <taxon>Viridiplantae</taxon>
        <taxon>Streptophyta</taxon>
        <taxon>Embryophyta</taxon>
        <taxon>Tracheophyta</taxon>
        <taxon>Spermatophyta</taxon>
        <taxon>Magnoliopsida</taxon>
        <taxon>eudicotyledons</taxon>
        <taxon>Gunneridae</taxon>
        <taxon>Pentapetalae</taxon>
        <taxon>rosids</taxon>
        <taxon>fabids</taxon>
        <taxon>Malpighiales</taxon>
        <taxon>Linaceae</taxon>
        <taxon>Linum</taxon>
    </lineage>
</organism>
<name>A0AAV0RA02_9ROSI</name>
<evidence type="ECO:0000313" key="2">
    <source>
        <dbReference type="EMBL" id="CAI0553374.1"/>
    </source>
</evidence>
<dbReference type="Proteomes" id="UP001154282">
    <property type="component" value="Unassembled WGS sequence"/>
</dbReference>
<feature type="non-terminal residue" evidence="2">
    <location>
        <position position="72"/>
    </location>
</feature>
<dbReference type="Pfam" id="PF26138">
    <property type="entry name" value="DUF8040"/>
    <property type="match status" value="1"/>
</dbReference>
<comment type="caution">
    <text evidence="2">The sequence shown here is derived from an EMBL/GenBank/DDBJ whole genome shotgun (WGS) entry which is preliminary data.</text>
</comment>
<reference evidence="2" key="1">
    <citation type="submission" date="2022-08" db="EMBL/GenBank/DDBJ databases">
        <authorList>
            <person name="Gutierrez-Valencia J."/>
        </authorList>
    </citation>
    <scope>NUCLEOTIDE SEQUENCE</scope>
</reference>
<accession>A0AAV0RA02</accession>
<protein>
    <recommendedName>
        <fullName evidence="1">DUF8040 domain-containing protein</fullName>
    </recommendedName>
</protein>
<dbReference type="AlphaFoldDB" id="A0AAV0RA02"/>
<evidence type="ECO:0000259" key="1">
    <source>
        <dbReference type="Pfam" id="PF26138"/>
    </source>
</evidence>
<sequence length="72" mass="8234">MMFLVTIGHNKKNRVLQVDFCRSGQTISKVIHRVLRAILRLHPILLCQPEPIPENSTDAKWKHFKGCLGALD</sequence>
<proteinExistence type="predicted"/>
<dbReference type="EMBL" id="CAMGYJ010000010">
    <property type="protein sequence ID" value="CAI0553374.1"/>
    <property type="molecule type" value="Genomic_DNA"/>
</dbReference>
<keyword evidence="3" id="KW-1185">Reference proteome</keyword>